<gene>
    <name evidence="1" type="ORF">SCALOS_LOCUS2577</name>
</gene>
<dbReference type="EMBL" id="CAJVPM010002344">
    <property type="protein sequence ID" value="CAG8484662.1"/>
    <property type="molecule type" value="Genomic_DNA"/>
</dbReference>
<keyword evidence="2" id="KW-1185">Reference proteome</keyword>
<comment type="caution">
    <text evidence="1">The sequence shown here is derived from an EMBL/GenBank/DDBJ whole genome shotgun (WGS) entry which is preliminary data.</text>
</comment>
<evidence type="ECO:0000313" key="2">
    <source>
        <dbReference type="Proteomes" id="UP000789860"/>
    </source>
</evidence>
<name>A0ACA9KQD8_9GLOM</name>
<evidence type="ECO:0000313" key="1">
    <source>
        <dbReference type="EMBL" id="CAG8484662.1"/>
    </source>
</evidence>
<dbReference type="Proteomes" id="UP000789860">
    <property type="component" value="Unassembled WGS sequence"/>
</dbReference>
<proteinExistence type="predicted"/>
<accession>A0ACA9KQD8</accession>
<protein>
    <submittedName>
        <fullName evidence="1">3330_t:CDS:1</fullName>
    </submittedName>
</protein>
<organism evidence="1 2">
    <name type="scientific">Scutellospora calospora</name>
    <dbReference type="NCBI Taxonomy" id="85575"/>
    <lineage>
        <taxon>Eukaryota</taxon>
        <taxon>Fungi</taxon>
        <taxon>Fungi incertae sedis</taxon>
        <taxon>Mucoromycota</taxon>
        <taxon>Glomeromycotina</taxon>
        <taxon>Glomeromycetes</taxon>
        <taxon>Diversisporales</taxon>
        <taxon>Gigasporaceae</taxon>
        <taxon>Scutellospora</taxon>
    </lineage>
</organism>
<reference evidence="1" key="1">
    <citation type="submission" date="2021-06" db="EMBL/GenBank/DDBJ databases">
        <authorList>
            <person name="Kallberg Y."/>
            <person name="Tangrot J."/>
            <person name="Rosling A."/>
        </authorList>
    </citation>
    <scope>NUCLEOTIDE SEQUENCE</scope>
    <source>
        <strain evidence="1">AU212A</strain>
    </source>
</reference>
<sequence>MLKEGHLKKNYDELKALIELRRLLREQKTQKNTYITDSNTEGNFSTDNSYITEFIEEPSKATATNKQNISDDSSKSEASIPTSEKKRNQ</sequence>